<feature type="active site" description="Proton donor" evidence="4">
    <location>
        <position position="78"/>
    </location>
</feature>
<dbReference type="PRINTS" id="PR00069">
    <property type="entry name" value="ALDKETRDTASE"/>
</dbReference>
<evidence type="ECO:0000256" key="4">
    <source>
        <dbReference type="PIRSR" id="PIRSR000097-1"/>
    </source>
</evidence>
<dbReference type="PROSITE" id="PS00798">
    <property type="entry name" value="ALDOKETO_REDUCTASE_1"/>
    <property type="match status" value="1"/>
</dbReference>
<dbReference type="EMBL" id="OU896707">
    <property type="protein sequence ID" value="CAG9812629.1"/>
    <property type="molecule type" value="Genomic_DNA"/>
</dbReference>
<dbReference type="InterPro" id="IPR018170">
    <property type="entry name" value="Aldo/ket_reductase_CS"/>
</dbReference>
<dbReference type="OrthoDB" id="416253at2759"/>
<keyword evidence="2" id="KW-0521">NADP</keyword>
<accession>A0A9N9WX23</accession>
<reference evidence="8" key="1">
    <citation type="submission" date="2022-01" db="EMBL/GenBank/DDBJ databases">
        <authorList>
            <person name="King R."/>
        </authorList>
    </citation>
    <scope>NUCLEOTIDE SEQUENCE</scope>
</reference>
<name>A0A9N9WX23_PHACE</name>
<dbReference type="PANTHER" id="PTHR11732">
    <property type="entry name" value="ALDO/KETO REDUCTASE"/>
    <property type="match status" value="1"/>
</dbReference>
<evidence type="ECO:0000256" key="6">
    <source>
        <dbReference type="PIRSR" id="PIRSR000097-3"/>
    </source>
</evidence>
<evidence type="ECO:0000256" key="3">
    <source>
        <dbReference type="ARBA" id="ARBA00023002"/>
    </source>
</evidence>
<evidence type="ECO:0000313" key="8">
    <source>
        <dbReference type="EMBL" id="CAG9812629.1"/>
    </source>
</evidence>
<reference evidence="8" key="2">
    <citation type="submission" date="2022-10" db="EMBL/GenBank/DDBJ databases">
        <authorList>
            <consortium name="ENA_rothamsted_submissions"/>
            <consortium name="culmorum"/>
            <person name="King R."/>
        </authorList>
    </citation>
    <scope>NUCLEOTIDE SEQUENCE</scope>
</reference>
<feature type="site" description="Lowers pKa of active site Tyr" evidence="6">
    <location>
        <position position="107"/>
    </location>
</feature>
<dbReference type="Gene3D" id="3.20.20.100">
    <property type="entry name" value="NADP-dependent oxidoreductase domain"/>
    <property type="match status" value="1"/>
</dbReference>
<evidence type="ECO:0000256" key="5">
    <source>
        <dbReference type="PIRSR" id="PIRSR000097-2"/>
    </source>
</evidence>
<keyword evidence="3" id="KW-0560">Oxidoreductase</keyword>
<proteinExistence type="inferred from homology"/>
<sequence>MHKRLLAPYRPILSFVRSCRRCPTSCRSRRVPFVQFNDGETFPIFGLGTWKSKPDQVCRAVQEAIDVGYRHIDCAAVYENEREVGAGIKAKLDDGTVKREELYITSKLWNTMHRPEKVEKAIKGSLEKLGLEYLDLYLIHWPFALKEGCELFPVNEDGSTAYGDINFVDTWKAMEEVHKNCLTKSIGISNFNKRQTECILENCSIKPVTNQIELHAYLNQKKLVEFLTGHDIIVTAYSPLGSADRPWAKPDEPRLLMDPLLQKLSKKYQKTPAQILLRLSVECGYITIPKSVTKSRIEENFSIWDFSLYRTDVELLDGLNRDYRYCAYPDACTHKDHPFAKDEY</sequence>
<dbReference type="Pfam" id="PF00248">
    <property type="entry name" value="Aldo_ket_red"/>
    <property type="match status" value="1"/>
</dbReference>
<dbReference type="InterPro" id="IPR036812">
    <property type="entry name" value="NAD(P)_OxRdtase_dom_sf"/>
</dbReference>
<dbReference type="PROSITE" id="PS00062">
    <property type="entry name" value="ALDOKETO_REDUCTASE_2"/>
    <property type="match status" value="1"/>
</dbReference>
<evidence type="ECO:0000256" key="2">
    <source>
        <dbReference type="ARBA" id="ARBA00022857"/>
    </source>
</evidence>
<dbReference type="Proteomes" id="UP001153737">
    <property type="component" value="Chromosome 1"/>
</dbReference>
<feature type="binding site" evidence="5">
    <location>
        <position position="140"/>
    </location>
    <ligand>
        <name>substrate</name>
    </ligand>
</feature>
<dbReference type="PIRSF" id="PIRSF000097">
    <property type="entry name" value="AKR"/>
    <property type="match status" value="1"/>
</dbReference>
<dbReference type="PROSITE" id="PS00063">
    <property type="entry name" value="ALDOKETO_REDUCTASE_3"/>
    <property type="match status" value="1"/>
</dbReference>
<evidence type="ECO:0000259" key="7">
    <source>
        <dbReference type="Pfam" id="PF00248"/>
    </source>
</evidence>
<organism evidence="8 9">
    <name type="scientific">Phaedon cochleariae</name>
    <name type="common">Mustard beetle</name>
    <dbReference type="NCBI Taxonomy" id="80249"/>
    <lineage>
        <taxon>Eukaryota</taxon>
        <taxon>Metazoa</taxon>
        <taxon>Ecdysozoa</taxon>
        <taxon>Arthropoda</taxon>
        <taxon>Hexapoda</taxon>
        <taxon>Insecta</taxon>
        <taxon>Pterygota</taxon>
        <taxon>Neoptera</taxon>
        <taxon>Endopterygota</taxon>
        <taxon>Coleoptera</taxon>
        <taxon>Polyphaga</taxon>
        <taxon>Cucujiformia</taxon>
        <taxon>Chrysomeloidea</taxon>
        <taxon>Chrysomelidae</taxon>
        <taxon>Chrysomelinae</taxon>
        <taxon>Chrysomelini</taxon>
        <taxon>Phaedon</taxon>
    </lineage>
</organism>
<comment type="similarity">
    <text evidence="1">Belongs to the aldo/keto reductase family.</text>
</comment>
<dbReference type="InterPro" id="IPR023210">
    <property type="entry name" value="NADP_OxRdtase_dom"/>
</dbReference>
<dbReference type="InterPro" id="IPR020471">
    <property type="entry name" value="AKR"/>
</dbReference>
<dbReference type="AlphaFoldDB" id="A0A9N9WX23"/>
<dbReference type="SUPFAM" id="SSF51430">
    <property type="entry name" value="NAD(P)-linked oxidoreductase"/>
    <property type="match status" value="1"/>
</dbReference>
<evidence type="ECO:0000313" key="9">
    <source>
        <dbReference type="Proteomes" id="UP001153737"/>
    </source>
</evidence>
<dbReference type="GO" id="GO:0016491">
    <property type="term" value="F:oxidoreductase activity"/>
    <property type="evidence" value="ECO:0007669"/>
    <property type="project" value="UniProtKB-KW"/>
</dbReference>
<gene>
    <name evidence="8" type="ORF">PHAECO_LOCUS375</name>
</gene>
<dbReference type="FunFam" id="3.20.20.100:FF:000006">
    <property type="entry name" value="Aldo-keto reductase family 1 member A1"/>
    <property type="match status" value="1"/>
</dbReference>
<protein>
    <recommendedName>
        <fullName evidence="7">NADP-dependent oxidoreductase domain-containing protein</fullName>
    </recommendedName>
</protein>
<keyword evidence="9" id="KW-1185">Reference proteome</keyword>
<evidence type="ECO:0000256" key="1">
    <source>
        <dbReference type="ARBA" id="ARBA00007905"/>
    </source>
</evidence>
<feature type="domain" description="NADP-dependent oxidoreductase" evidence="7">
    <location>
        <begin position="46"/>
        <end position="320"/>
    </location>
</feature>